<accession>A0A699X5R7</accession>
<proteinExistence type="predicted"/>
<feature type="region of interest" description="Disordered" evidence="1">
    <location>
        <begin position="21"/>
        <end position="67"/>
    </location>
</feature>
<evidence type="ECO:0000256" key="1">
    <source>
        <dbReference type="SAM" id="MobiDB-lite"/>
    </source>
</evidence>
<organism evidence="2">
    <name type="scientific">Tanacetum cinerariifolium</name>
    <name type="common">Dalmatian daisy</name>
    <name type="synonym">Chrysanthemum cinerariifolium</name>
    <dbReference type="NCBI Taxonomy" id="118510"/>
    <lineage>
        <taxon>Eukaryota</taxon>
        <taxon>Viridiplantae</taxon>
        <taxon>Streptophyta</taxon>
        <taxon>Embryophyta</taxon>
        <taxon>Tracheophyta</taxon>
        <taxon>Spermatophyta</taxon>
        <taxon>Magnoliopsida</taxon>
        <taxon>eudicotyledons</taxon>
        <taxon>Gunneridae</taxon>
        <taxon>Pentapetalae</taxon>
        <taxon>asterids</taxon>
        <taxon>campanulids</taxon>
        <taxon>Asterales</taxon>
        <taxon>Asteraceae</taxon>
        <taxon>Asteroideae</taxon>
        <taxon>Anthemideae</taxon>
        <taxon>Anthemidinae</taxon>
        <taxon>Tanacetum</taxon>
    </lineage>
</organism>
<gene>
    <name evidence="2" type="ORF">Tci_923963</name>
</gene>
<feature type="compositionally biased region" description="Acidic residues" evidence="1">
    <location>
        <begin position="51"/>
        <end position="61"/>
    </location>
</feature>
<reference evidence="2" key="1">
    <citation type="journal article" date="2019" name="Sci. Rep.">
        <title>Draft genome of Tanacetum cinerariifolium, the natural source of mosquito coil.</title>
        <authorList>
            <person name="Yamashiro T."/>
            <person name="Shiraishi A."/>
            <person name="Satake H."/>
            <person name="Nakayama K."/>
        </authorList>
    </citation>
    <scope>NUCLEOTIDE SEQUENCE</scope>
</reference>
<dbReference type="EMBL" id="BKCJ011776782">
    <property type="protein sequence ID" value="GFD51994.1"/>
    <property type="molecule type" value="Genomic_DNA"/>
</dbReference>
<sequence>MSARIAEAAALSHSSFCKRYKSSYEKSSSSSPLTIPSRKRYRENEGHGSEDEGPGLEEGEAAPEGQQ</sequence>
<dbReference type="AlphaFoldDB" id="A0A699X5R7"/>
<evidence type="ECO:0000313" key="2">
    <source>
        <dbReference type="EMBL" id="GFD51994.1"/>
    </source>
</evidence>
<protein>
    <submittedName>
        <fullName evidence="2">Uncharacterized protein</fullName>
    </submittedName>
</protein>
<comment type="caution">
    <text evidence="2">The sequence shown here is derived from an EMBL/GenBank/DDBJ whole genome shotgun (WGS) entry which is preliminary data.</text>
</comment>
<name>A0A699X5R7_TANCI</name>